<accession>A0A1V0M8M5</accession>
<evidence type="ECO:0000313" key="3">
    <source>
        <dbReference type="EMBL" id="ARD71420.1"/>
    </source>
</evidence>
<feature type="transmembrane region" description="Helical" evidence="1">
    <location>
        <begin position="375"/>
        <end position="397"/>
    </location>
</feature>
<dbReference type="SMR" id="A0A1V0M8M5"/>
<keyword evidence="4" id="KW-1185">Reference proteome</keyword>
<dbReference type="Gene3D" id="2.70.230.10">
    <property type="match status" value="1"/>
</dbReference>
<dbReference type="EMBL" id="KX589235">
    <property type="protein sequence ID" value="ARD71420.1"/>
    <property type="molecule type" value="Genomic_DNA"/>
</dbReference>
<organism evidence="3">
    <name type="scientific">Columbid alphaherpesvirus 1</name>
    <dbReference type="NCBI Taxonomy" id="93386"/>
    <lineage>
        <taxon>Viruses</taxon>
        <taxon>Duplodnaviria</taxon>
        <taxon>Heunggongvirae</taxon>
        <taxon>Peploviricota</taxon>
        <taxon>Herviviricetes</taxon>
        <taxon>Herpesvirales</taxon>
        <taxon>Orthoherpesviridae</taxon>
        <taxon>Alphaherpesvirinae</taxon>
        <taxon>Mardivirus</taxon>
        <taxon>Mardivirus columbidalpha1</taxon>
    </lineage>
</organism>
<gene>
    <name evidence="3" type="ORF">CoHVHLJ_109</name>
</gene>
<name>A0A1V0M8M5_9ALPH</name>
<keyword evidence="1" id="KW-0812">Transmembrane</keyword>
<evidence type="ECO:0000256" key="1">
    <source>
        <dbReference type="SAM" id="Phobius"/>
    </source>
</evidence>
<feature type="domain" description="Herpesvirus glycoprotein D/GG/GX" evidence="2">
    <location>
        <begin position="96"/>
        <end position="215"/>
    </location>
</feature>
<dbReference type="InterPro" id="IPR002896">
    <property type="entry name" value="Herpes_glycop_dom"/>
</dbReference>
<keyword evidence="1" id="KW-1133">Transmembrane helix</keyword>
<dbReference type="Proteomes" id="UP000202345">
    <property type="component" value="Segment"/>
</dbReference>
<evidence type="ECO:0000259" key="2">
    <source>
        <dbReference type="Pfam" id="PF01537"/>
    </source>
</evidence>
<dbReference type="GO" id="GO:0016020">
    <property type="term" value="C:membrane"/>
    <property type="evidence" value="ECO:0007669"/>
    <property type="project" value="InterPro"/>
</dbReference>
<sequence>MRLAADGRVIAIAMLVILTIPTLGTARSNSSVSATTTPRTTTTTTKRKMRTTVYVAIPDMPPDDVTSKLVWTLNDRKLISPLLREESWPVVTKNYIYDQGCGFATLNPQSALQRVLLNILVAGRSTYNAIVAWFKLGHKCARPLYIRQYEGCNPRETLRTCSVASLPYWDTQFARMAFLLPDHLQLVIASPAKNLGGLYSRVMVVDNTIITSDVFLNVEKDCWFSDDTVDNPRRCLSLGYFEKGTIDSIGMNSYFHRPAHEASVEYLVRTYGGMIPAAYVDTTMKRGQDLSSHFWASYLTPEAYINDIATTTTSTSALEPGMDEHQPPLHHNDSVHAPDMSPGLYVVTTHPEEANPNESPPTSMPAFLRLAPTTIAYMTIGGLVLLSLVFGLIIYCIKKANRISGSRGKHHRVPYRRLEDNFI</sequence>
<protein>
    <submittedName>
        <fullName evidence="3">Envelope glycoprotein D</fullName>
    </submittedName>
</protein>
<evidence type="ECO:0000313" key="4">
    <source>
        <dbReference type="Proteomes" id="UP000202345"/>
    </source>
</evidence>
<proteinExistence type="predicted"/>
<dbReference type="GO" id="GO:0019031">
    <property type="term" value="C:viral envelope"/>
    <property type="evidence" value="ECO:0007669"/>
    <property type="project" value="UniProtKB-KW"/>
</dbReference>
<dbReference type="InterPro" id="IPR036179">
    <property type="entry name" value="Ig-like_dom_sf"/>
</dbReference>
<dbReference type="SUPFAM" id="SSF48726">
    <property type="entry name" value="Immunoglobulin"/>
    <property type="match status" value="1"/>
</dbReference>
<keyword evidence="3" id="KW-0261">Viral envelope protein</keyword>
<reference evidence="3" key="1">
    <citation type="journal article" date="2017" name="Arch. Virol.">
        <title>Complete genome sequence and evolution analysis of a columbid herpesvirus type 1 from feral pigeon in China.</title>
        <authorList>
            <person name="Guo Y."/>
            <person name="Li S."/>
            <person name="Sun X."/>
            <person name="He Y."/>
            <person name="Zhao H."/>
            <person name="Wang Y."/>
            <person name="Zhao P."/>
            <person name="Xing M."/>
        </authorList>
    </citation>
    <scope>NUCLEOTIDE SEQUENCE [LARGE SCALE GENOMIC DNA]</scope>
    <source>
        <strain evidence="3">HLJ</strain>
    </source>
</reference>
<dbReference type="Pfam" id="PF01537">
    <property type="entry name" value="Herpes_glycop_D"/>
    <property type="match status" value="1"/>
</dbReference>
<keyword evidence="3" id="KW-0946">Virion</keyword>
<keyword evidence="1" id="KW-0472">Membrane</keyword>